<protein>
    <recommendedName>
        <fullName evidence="7">AP2/ERF domain-containing protein</fullName>
    </recommendedName>
</protein>
<reference evidence="8 9" key="1">
    <citation type="submission" date="2022-12" db="EMBL/GenBank/DDBJ databases">
        <title>Chromosome-scale assembly of the Ensete ventricosum genome.</title>
        <authorList>
            <person name="Dussert Y."/>
            <person name="Stocks J."/>
            <person name="Wendawek A."/>
            <person name="Woldeyes F."/>
            <person name="Nichols R.A."/>
            <person name="Borrell J.S."/>
        </authorList>
    </citation>
    <scope>NUCLEOTIDE SEQUENCE [LARGE SCALE GENOMIC DNA]</scope>
    <source>
        <strain evidence="9">cv. Maze</strain>
        <tissue evidence="8">Seeds</tissue>
    </source>
</reference>
<organism evidence="8 9">
    <name type="scientific">Ensete ventricosum</name>
    <name type="common">Abyssinian banana</name>
    <name type="synonym">Musa ensete</name>
    <dbReference type="NCBI Taxonomy" id="4639"/>
    <lineage>
        <taxon>Eukaryota</taxon>
        <taxon>Viridiplantae</taxon>
        <taxon>Streptophyta</taxon>
        <taxon>Embryophyta</taxon>
        <taxon>Tracheophyta</taxon>
        <taxon>Spermatophyta</taxon>
        <taxon>Magnoliopsida</taxon>
        <taxon>Liliopsida</taxon>
        <taxon>Zingiberales</taxon>
        <taxon>Musaceae</taxon>
        <taxon>Ensete</taxon>
    </lineage>
</organism>
<keyword evidence="5" id="KW-0539">Nucleus</keyword>
<evidence type="ECO:0000259" key="7">
    <source>
        <dbReference type="PROSITE" id="PS51032"/>
    </source>
</evidence>
<evidence type="ECO:0000313" key="8">
    <source>
        <dbReference type="EMBL" id="KAJ8470065.1"/>
    </source>
</evidence>
<dbReference type="GO" id="GO:0003700">
    <property type="term" value="F:DNA-binding transcription factor activity"/>
    <property type="evidence" value="ECO:0007669"/>
    <property type="project" value="InterPro"/>
</dbReference>
<dbReference type="PROSITE" id="PS51032">
    <property type="entry name" value="AP2_ERF"/>
    <property type="match status" value="1"/>
</dbReference>
<keyword evidence="2" id="KW-0805">Transcription regulation</keyword>
<comment type="subcellular location">
    <subcellularLocation>
        <location evidence="1">Nucleus</location>
    </subcellularLocation>
</comment>
<dbReference type="SMART" id="SM00380">
    <property type="entry name" value="AP2"/>
    <property type="match status" value="1"/>
</dbReference>
<dbReference type="Pfam" id="PF00847">
    <property type="entry name" value="AP2"/>
    <property type="match status" value="1"/>
</dbReference>
<comment type="caution">
    <text evidence="8">The sequence shown here is derived from an EMBL/GenBank/DDBJ whole genome shotgun (WGS) entry which is preliminary data.</text>
</comment>
<sequence>MASTEKLAVAGGVGGRGGKETHFRGVRKRPWGRYAAEIRDPGKKSRVWLGTFDTAEEAARAYDNAARQFRGSKAKTNFPRPDYYRYPGSPRSQSSTVESSDREATEPPLKIPLPPSLDLNIHHRGGVVVGGCKRFPFQPYPTVATTTVPAGYPHLLFDTTVVRSEKAAAISRHHLLTLCPPTIVADPRAAMACSVHSVSDSSIVDLHPSHRSPALHKMLPFDLDLNLPPPPEIA</sequence>
<dbReference type="SUPFAM" id="SSF54171">
    <property type="entry name" value="DNA-binding domain"/>
    <property type="match status" value="1"/>
</dbReference>
<dbReference type="PANTHER" id="PTHR31677:SF228">
    <property type="entry name" value="ETHYLENE-RESPONSIVE TRANSCRIPTION FACTOR 10-RELATED"/>
    <property type="match status" value="1"/>
</dbReference>
<keyword evidence="3" id="KW-0238">DNA-binding</keyword>
<dbReference type="Gene3D" id="3.30.730.10">
    <property type="entry name" value="AP2/ERF domain"/>
    <property type="match status" value="1"/>
</dbReference>
<dbReference type="InterPro" id="IPR001471">
    <property type="entry name" value="AP2/ERF_dom"/>
</dbReference>
<evidence type="ECO:0000256" key="5">
    <source>
        <dbReference type="ARBA" id="ARBA00023242"/>
    </source>
</evidence>
<keyword evidence="4" id="KW-0804">Transcription</keyword>
<dbReference type="Proteomes" id="UP001222027">
    <property type="component" value="Unassembled WGS sequence"/>
</dbReference>
<dbReference type="GO" id="GO:0005634">
    <property type="term" value="C:nucleus"/>
    <property type="evidence" value="ECO:0007669"/>
    <property type="project" value="UniProtKB-SubCell"/>
</dbReference>
<evidence type="ECO:0000313" key="9">
    <source>
        <dbReference type="Proteomes" id="UP001222027"/>
    </source>
</evidence>
<dbReference type="EMBL" id="JAQQAF010000007">
    <property type="protein sequence ID" value="KAJ8470065.1"/>
    <property type="molecule type" value="Genomic_DNA"/>
</dbReference>
<dbReference type="PRINTS" id="PR00367">
    <property type="entry name" value="ETHRSPELEMNT"/>
</dbReference>
<gene>
    <name evidence="8" type="ORF">OPV22_024408</name>
</gene>
<feature type="region of interest" description="Disordered" evidence="6">
    <location>
        <begin position="1"/>
        <end position="26"/>
    </location>
</feature>
<evidence type="ECO:0000256" key="3">
    <source>
        <dbReference type="ARBA" id="ARBA00023125"/>
    </source>
</evidence>
<dbReference type="PANTHER" id="PTHR31677">
    <property type="entry name" value="AP2 DOMAIN CLASS TRANSCRIPTION FACTOR"/>
    <property type="match status" value="1"/>
</dbReference>
<dbReference type="FunFam" id="3.30.730.10:FF:000001">
    <property type="entry name" value="Ethylene-responsive transcription factor 2"/>
    <property type="match status" value="1"/>
</dbReference>
<evidence type="ECO:0000256" key="2">
    <source>
        <dbReference type="ARBA" id="ARBA00023015"/>
    </source>
</evidence>
<dbReference type="AlphaFoldDB" id="A0AAV8Q703"/>
<name>A0AAV8Q703_ENSVE</name>
<evidence type="ECO:0000256" key="6">
    <source>
        <dbReference type="SAM" id="MobiDB-lite"/>
    </source>
</evidence>
<dbReference type="CDD" id="cd00018">
    <property type="entry name" value="AP2"/>
    <property type="match status" value="1"/>
</dbReference>
<dbReference type="InterPro" id="IPR036955">
    <property type="entry name" value="AP2/ERF_dom_sf"/>
</dbReference>
<accession>A0AAV8Q703</accession>
<evidence type="ECO:0000256" key="4">
    <source>
        <dbReference type="ARBA" id="ARBA00023163"/>
    </source>
</evidence>
<keyword evidence="9" id="KW-1185">Reference proteome</keyword>
<proteinExistence type="predicted"/>
<feature type="domain" description="AP2/ERF" evidence="7">
    <location>
        <begin position="22"/>
        <end position="79"/>
    </location>
</feature>
<evidence type="ECO:0000256" key="1">
    <source>
        <dbReference type="ARBA" id="ARBA00004123"/>
    </source>
</evidence>
<feature type="region of interest" description="Disordered" evidence="6">
    <location>
        <begin position="72"/>
        <end position="115"/>
    </location>
</feature>
<dbReference type="InterPro" id="IPR016177">
    <property type="entry name" value="DNA-bd_dom_sf"/>
</dbReference>
<dbReference type="GO" id="GO:0003677">
    <property type="term" value="F:DNA binding"/>
    <property type="evidence" value="ECO:0007669"/>
    <property type="project" value="UniProtKB-KW"/>
</dbReference>